<feature type="compositionally biased region" description="Polar residues" evidence="1">
    <location>
        <begin position="23"/>
        <end position="36"/>
    </location>
</feature>
<comment type="caution">
    <text evidence="2">The sequence shown here is derived from an EMBL/GenBank/DDBJ whole genome shotgun (WGS) entry which is preliminary data.</text>
</comment>
<protein>
    <submittedName>
        <fullName evidence="2">Uncharacterized protein</fullName>
    </submittedName>
</protein>
<evidence type="ECO:0000313" key="3">
    <source>
        <dbReference type="Proteomes" id="UP001066276"/>
    </source>
</evidence>
<dbReference type="Proteomes" id="UP001066276">
    <property type="component" value="Chromosome 1_2"/>
</dbReference>
<name>A0AAV7W6A5_PLEWA</name>
<dbReference type="AlphaFoldDB" id="A0AAV7W6A5"/>
<gene>
    <name evidence="2" type="ORF">NDU88_003891</name>
</gene>
<evidence type="ECO:0000256" key="1">
    <source>
        <dbReference type="SAM" id="MobiDB-lite"/>
    </source>
</evidence>
<sequence length="68" mass="7688">MVCFFPAALTDRREAAAEKQLIQHASQNTLSTGSIRSRSEEKRSGLERAPQAFNLERWGAITDPKERQ</sequence>
<reference evidence="2" key="1">
    <citation type="journal article" date="2022" name="bioRxiv">
        <title>Sequencing and chromosome-scale assembly of the giantPleurodeles waltlgenome.</title>
        <authorList>
            <person name="Brown T."/>
            <person name="Elewa A."/>
            <person name="Iarovenko S."/>
            <person name="Subramanian E."/>
            <person name="Araus A.J."/>
            <person name="Petzold A."/>
            <person name="Susuki M."/>
            <person name="Suzuki K.-i.T."/>
            <person name="Hayashi T."/>
            <person name="Toyoda A."/>
            <person name="Oliveira C."/>
            <person name="Osipova E."/>
            <person name="Leigh N.D."/>
            <person name="Simon A."/>
            <person name="Yun M.H."/>
        </authorList>
    </citation>
    <scope>NUCLEOTIDE SEQUENCE</scope>
    <source>
        <strain evidence="2">20211129_DDA</strain>
        <tissue evidence="2">Liver</tissue>
    </source>
</reference>
<feature type="region of interest" description="Disordered" evidence="1">
    <location>
        <begin position="23"/>
        <end position="68"/>
    </location>
</feature>
<proteinExistence type="predicted"/>
<accession>A0AAV7W6A5</accession>
<organism evidence="2 3">
    <name type="scientific">Pleurodeles waltl</name>
    <name type="common">Iberian ribbed newt</name>
    <dbReference type="NCBI Taxonomy" id="8319"/>
    <lineage>
        <taxon>Eukaryota</taxon>
        <taxon>Metazoa</taxon>
        <taxon>Chordata</taxon>
        <taxon>Craniata</taxon>
        <taxon>Vertebrata</taxon>
        <taxon>Euteleostomi</taxon>
        <taxon>Amphibia</taxon>
        <taxon>Batrachia</taxon>
        <taxon>Caudata</taxon>
        <taxon>Salamandroidea</taxon>
        <taxon>Salamandridae</taxon>
        <taxon>Pleurodelinae</taxon>
        <taxon>Pleurodeles</taxon>
    </lineage>
</organism>
<feature type="compositionally biased region" description="Basic and acidic residues" evidence="1">
    <location>
        <begin position="37"/>
        <end position="46"/>
    </location>
</feature>
<dbReference type="EMBL" id="JANPWB010000002">
    <property type="protein sequence ID" value="KAJ1208506.1"/>
    <property type="molecule type" value="Genomic_DNA"/>
</dbReference>
<keyword evidence="3" id="KW-1185">Reference proteome</keyword>
<evidence type="ECO:0000313" key="2">
    <source>
        <dbReference type="EMBL" id="KAJ1208506.1"/>
    </source>
</evidence>